<dbReference type="Gene3D" id="1.20.1740.10">
    <property type="entry name" value="Amino acid/polyamine transporter I"/>
    <property type="match status" value="1"/>
</dbReference>
<dbReference type="GO" id="GO:0005283">
    <property type="term" value="F:amino acid:sodium symporter activity"/>
    <property type="evidence" value="ECO:0007669"/>
    <property type="project" value="InterPro"/>
</dbReference>
<keyword evidence="6 8" id="KW-1133">Transmembrane helix</keyword>
<feature type="transmembrane region" description="Helical" evidence="8">
    <location>
        <begin position="205"/>
        <end position="228"/>
    </location>
</feature>
<proteinExistence type="inferred from homology"/>
<organism evidence="9 10">
    <name type="scientific">Jeotgalicoccus meleagridis</name>
    <dbReference type="NCBI Taxonomy" id="2759181"/>
    <lineage>
        <taxon>Bacteria</taxon>
        <taxon>Bacillati</taxon>
        <taxon>Bacillota</taxon>
        <taxon>Bacilli</taxon>
        <taxon>Bacillales</taxon>
        <taxon>Staphylococcaceae</taxon>
        <taxon>Jeotgalicoccus</taxon>
    </lineage>
</organism>
<evidence type="ECO:0000256" key="8">
    <source>
        <dbReference type="RuleBase" id="RU363064"/>
    </source>
</evidence>
<dbReference type="GO" id="GO:0005886">
    <property type="term" value="C:plasma membrane"/>
    <property type="evidence" value="ECO:0007669"/>
    <property type="project" value="UniProtKB-SubCell"/>
</dbReference>
<feature type="transmembrane region" description="Helical" evidence="8">
    <location>
        <begin position="92"/>
        <end position="115"/>
    </location>
</feature>
<evidence type="ECO:0000313" key="10">
    <source>
        <dbReference type="Proteomes" id="UP000589351"/>
    </source>
</evidence>
<dbReference type="PANTHER" id="PTHR30330">
    <property type="entry name" value="AGSS FAMILY TRANSPORTER, SODIUM-ALANINE"/>
    <property type="match status" value="1"/>
</dbReference>
<feature type="transmembrane region" description="Helical" evidence="8">
    <location>
        <begin position="179"/>
        <end position="198"/>
    </location>
</feature>
<feature type="transmembrane region" description="Helical" evidence="8">
    <location>
        <begin position="12"/>
        <end position="30"/>
    </location>
</feature>
<feature type="transmembrane region" description="Helical" evidence="8">
    <location>
        <begin position="234"/>
        <end position="259"/>
    </location>
</feature>
<keyword evidence="10" id="KW-1185">Reference proteome</keyword>
<evidence type="ECO:0000256" key="5">
    <source>
        <dbReference type="ARBA" id="ARBA00022692"/>
    </source>
</evidence>
<feature type="transmembrane region" description="Helical" evidence="8">
    <location>
        <begin position="142"/>
        <end position="159"/>
    </location>
</feature>
<keyword evidence="4 8" id="KW-1003">Cell membrane</keyword>
<reference evidence="9 10" key="1">
    <citation type="submission" date="2020-07" db="EMBL/GenBank/DDBJ databases">
        <authorList>
            <person name="Criscuolo A."/>
        </authorList>
    </citation>
    <scope>NUCLEOTIDE SEQUENCE [LARGE SCALE GENOMIC DNA]</scope>
    <source>
        <strain evidence="9">CIP111649</strain>
    </source>
</reference>
<dbReference type="PRINTS" id="PR00175">
    <property type="entry name" value="NAALASMPORT"/>
</dbReference>
<feature type="transmembrane region" description="Helical" evidence="8">
    <location>
        <begin position="298"/>
        <end position="319"/>
    </location>
</feature>
<dbReference type="PANTHER" id="PTHR30330:SF7">
    <property type="entry name" value="SODIUM_PROTON-DEPENDENT ALANINE CARRIER PROTEIN YRBD-RELATED"/>
    <property type="match status" value="1"/>
</dbReference>
<dbReference type="NCBIfam" id="TIGR00835">
    <property type="entry name" value="agcS"/>
    <property type="match status" value="1"/>
</dbReference>
<name>A0A6V7RGA4_9STAP</name>
<evidence type="ECO:0000256" key="6">
    <source>
        <dbReference type="ARBA" id="ARBA00022989"/>
    </source>
</evidence>
<dbReference type="PROSITE" id="PS00873">
    <property type="entry name" value="NA_ALANINE_SYMP"/>
    <property type="match status" value="1"/>
</dbReference>
<comment type="similarity">
    <text evidence="2 8">Belongs to the alanine or glycine:cation symporter (AGCS) (TC 2.A.25) family.</text>
</comment>
<evidence type="ECO:0000256" key="2">
    <source>
        <dbReference type="ARBA" id="ARBA00009261"/>
    </source>
</evidence>
<dbReference type="Proteomes" id="UP000589351">
    <property type="component" value="Unassembled WGS sequence"/>
</dbReference>
<keyword evidence="8" id="KW-0769">Symport</keyword>
<dbReference type="InterPro" id="IPR001463">
    <property type="entry name" value="Na/Ala_symport"/>
</dbReference>
<evidence type="ECO:0000256" key="3">
    <source>
        <dbReference type="ARBA" id="ARBA00022448"/>
    </source>
</evidence>
<sequence length="518" mass="56252">METIVSFLNDIVWSWPLPVLLVISGLYFSIRMKFFQVRYIKDMVRLMLKGEKSDEGISSFQAIAVSLAGRVGTGNIVGVSTAIFIGGPGAVFWMWLIAFLGAGSAFAESTLAQVYKQREDNQYRGGPAYYLEKGLGGKFGKFYGMLFAVVTVISCGLLLPGIQANSIAGSATNAFPIDHWMVGVFVAVILALVIFGGIKSIANVATILVPFMAIIYILVAVIIVIINIQDVPALLALIFKSAFGLEQQFAGVLGAMIMIGIKRGLYSNEAGQGTGAHAAGAAEVSHPAKQGLVQSFSVYIDTLFVCTATALMILMTGMYNVSDGNDGLIIDNGVYEEAADGTKDVSGTVVYTQASIDHAFSGMESFQEGFVGFGTYFIAFALLFFCYTTILAYYYIAETNIIYITKGKMTWLKPVLGVVLIASAFYGTVSTAETAWMMGDVGVGMMAWINVIGLLILQGTVIKVFNDYERQYKLKKQGKLDGEIVYVPGDNDYKVETFWHREAVAEEIKEEYGYPDSK</sequence>
<evidence type="ECO:0000256" key="1">
    <source>
        <dbReference type="ARBA" id="ARBA00004651"/>
    </source>
</evidence>
<dbReference type="AlphaFoldDB" id="A0A6V7RGA4"/>
<dbReference type="Pfam" id="PF01235">
    <property type="entry name" value="Na_Ala_symp"/>
    <property type="match status" value="1"/>
</dbReference>
<accession>A0A6V7RGA4</accession>
<feature type="transmembrane region" description="Helical" evidence="8">
    <location>
        <begin position="447"/>
        <end position="466"/>
    </location>
</feature>
<keyword evidence="3 8" id="KW-0813">Transport</keyword>
<comment type="caution">
    <text evidence="9">The sequence shown here is derived from an EMBL/GenBank/DDBJ whole genome shotgun (WGS) entry which is preliminary data.</text>
</comment>
<evidence type="ECO:0000256" key="4">
    <source>
        <dbReference type="ARBA" id="ARBA00022475"/>
    </source>
</evidence>
<feature type="transmembrane region" description="Helical" evidence="8">
    <location>
        <begin position="409"/>
        <end position="427"/>
    </location>
</feature>
<keyword evidence="7 8" id="KW-0472">Membrane</keyword>
<feature type="transmembrane region" description="Helical" evidence="8">
    <location>
        <begin position="373"/>
        <end position="397"/>
    </location>
</feature>
<keyword evidence="5 8" id="KW-0812">Transmembrane</keyword>
<gene>
    <name evidence="9" type="primary">alsT_1</name>
    <name evidence="9" type="ORF">JEODO184_01072</name>
</gene>
<comment type="subcellular location">
    <subcellularLocation>
        <location evidence="1 8">Cell membrane</location>
        <topology evidence="1 8">Multi-pass membrane protein</topology>
    </subcellularLocation>
</comment>
<feature type="transmembrane region" description="Helical" evidence="8">
    <location>
        <begin position="62"/>
        <end position="86"/>
    </location>
</feature>
<protein>
    <submittedName>
        <fullName evidence="9">Amino-acid carrier protein AlsT</fullName>
    </submittedName>
</protein>
<evidence type="ECO:0000256" key="7">
    <source>
        <dbReference type="ARBA" id="ARBA00023136"/>
    </source>
</evidence>
<evidence type="ECO:0000313" key="9">
    <source>
        <dbReference type="EMBL" id="CAD2076918.1"/>
    </source>
</evidence>
<dbReference type="EMBL" id="CAJEWD010000007">
    <property type="protein sequence ID" value="CAD2076918.1"/>
    <property type="molecule type" value="Genomic_DNA"/>
</dbReference>